<dbReference type="VEuPathDB" id="FungiDB:BCV72DRAFT_238535"/>
<dbReference type="AlphaFoldDB" id="A0A1X0S4G1"/>
<dbReference type="InterPro" id="IPR027819">
    <property type="entry name" value="C9orf72"/>
</dbReference>
<sequence length="313" mass="35295">MTHQRARLTKSKSASSTTALQTLEITTTAVVTDNDQTLEDVDSRKQLHHHHYHHIRSPAFVANSSPLPSPEQLETTELLPSPFKCTSEAVVALQDAVKANENIKKPTVPVTECEILQSSFFSAILLIQWSNVIGPKVDKVWSAEPVDEKTQMMIARQVLNGEIGSCSIESKWVLLQSMMCTAFLFEDPTVRSLFAIVLVVPTRYQKNFSQYFQLLKDRVPIQLVQPLIHLRKMQKRESVVSSTRAGTHMDILISMVGVVNSIGLFYRQLADTLCDIHHGFRISFFTYGLYKESSHPIYKPLDPQCLLVTASLR</sequence>
<reference evidence="1 2" key="1">
    <citation type="journal article" date="2016" name="Proc. Natl. Acad. Sci. U.S.A.">
        <title>Lipid metabolic changes in an early divergent fungus govern the establishment of a mutualistic symbiosis with endobacteria.</title>
        <authorList>
            <person name="Lastovetsky O.A."/>
            <person name="Gaspar M.L."/>
            <person name="Mondo S.J."/>
            <person name="LaButti K.M."/>
            <person name="Sandor L."/>
            <person name="Grigoriev I.V."/>
            <person name="Henry S.A."/>
            <person name="Pawlowska T.E."/>
        </authorList>
    </citation>
    <scope>NUCLEOTIDE SEQUENCE [LARGE SCALE GENOMIC DNA]</scope>
    <source>
        <strain evidence="1 2">ATCC 11559</strain>
    </source>
</reference>
<dbReference type="PROSITE" id="PS51835">
    <property type="entry name" value="DENN_C9ORF72"/>
    <property type="match status" value="1"/>
</dbReference>
<evidence type="ECO:0000313" key="1">
    <source>
        <dbReference type="EMBL" id="ORE19154.1"/>
    </source>
</evidence>
<dbReference type="Proteomes" id="UP000242381">
    <property type="component" value="Unassembled WGS sequence"/>
</dbReference>
<accession>A0A1X0S4G1</accession>
<dbReference type="EMBL" id="KV921316">
    <property type="protein sequence ID" value="ORE19154.1"/>
    <property type="molecule type" value="Genomic_DNA"/>
</dbReference>
<evidence type="ECO:0000313" key="2">
    <source>
        <dbReference type="Proteomes" id="UP000242381"/>
    </source>
</evidence>
<name>A0A1X0S4G1_RHIZD</name>
<dbReference type="OMA" id="STRAGTH"/>
<gene>
    <name evidence="1" type="ORF">BCV71DRAFT_243028</name>
</gene>
<protein>
    <submittedName>
        <fullName evidence="1">Uncharacterized protein</fullName>
    </submittedName>
</protein>
<organism evidence="1 2">
    <name type="scientific">Rhizopus microsporus</name>
    <dbReference type="NCBI Taxonomy" id="58291"/>
    <lineage>
        <taxon>Eukaryota</taxon>
        <taxon>Fungi</taxon>
        <taxon>Fungi incertae sedis</taxon>
        <taxon>Mucoromycota</taxon>
        <taxon>Mucoromycotina</taxon>
        <taxon>Mucoromycetes</taxon>
        <taxon>Mucorales</taxon>
        <taxon>Mucorineae</taxon>
        <taxon>Rhizopodaceae</taxon>
        <taxon>Rhizopus</taxon>
    </lineage>
</organism>
<proteinExistence type="predicted"/>
<dbReference type="GO" id="GO:0005085">
    <property type="term" value="F:guanyl-nucleotide exchange factor activity"/>
    <property type="evidence" value="ECO:0007669"/>
    <property type="project" value="InterPro"/>
</dbReference>